<keyword evidence="2" id="KW-1133">Transmembrane helix</keyword>
<name>A0A0G4HBN6_9ALVE</name>
<evidence type="ECO:0000256" key="2">
    <source>
        <dbReference type="SAM" id="Phobius"/>
    </source>
</evidence>
<protein>
    <submittedName>
        <fullName evidence="3">Uncharacterized protein</fullName>
    </submittedName>
</protein>
<dbReference type="EMBL" id="CDMZ01002185">
    <property type="protein sequence ID" value="CEM41182.1"/>
    <property type="molecule type" value="Genomic_DNA"/>
</dbReference>
<feature type="region of interest" description="Disordered" evidence="1">
    <location>
        <begin position="391"/>
        <end position="493"/>
    </location>
</feature>
<evidence type="ECO:0000256" key="1">
    <source>
        <dbReference type="SAM" id="MobiDB-lite"/>
    </source>
</evidence>
<proteinExistence type="predicted"/>
<feature type="transmembrane region" description="Helical" evidence="2">
    <location>
        <begin position="66"/>
        <end position="88"/>
    </location>
</feature>
<dbReference type="VEuPathDB" id="CryptoDB:Cvel_25871"/>
<keyword evidence="2" id="KW-0472">Membrane</keyword>
<organism evidence="3">
    <name type="scientific">Chromera velia CCMP2878</name>
    <dbReference type="NCBI Taxonomy" id="1169474"/>
    <lineage>
        <taxon>Eukaryota</taxon>
        <taxon>Sar</taxon>
        <taxon>Alveolata</taxon>
        <taxon>Colpodellida</taxon>
        <taxon>Chromeraceae</taxon>
        <taxon>Chromera</taxon>
    </lineage>
</organism>
<feature type="compositionally biased region" description="Polar residues" evidence="1">
    <location>
        <begin position="479"/>
        <end position="493"/>
    </location>
</feature>
<reference evidence="3" key="1">
    <citation type="submission" date="2014-11" db="EMBL/GenBank/DDBJ databases">
        <authorList>
            <person name="Otto D Thomas"/>
            <person name="Naeem Raeece"/>
        </authorList>
    </citation>
    <scope>NUCLEOTIDE SEQUENCE</scope>
</reference>
<feature type="transmembrane region" description="Helical" evidence="2">
    <location>
        <begin position="126"/>
        <end position="145"/>
    </location>
</feature>
<feature type="transmembrane region" description="Helical" evidence="2">
    <location>
        <begin position="157"/>
        <end position="182"/>
    </location>
</feature>
<evidence type="ECO:0000313" key="3">
    <source>
        <dbReference type="EMBL" id="CEM41182.1"/>
    </source>
</evidence>
<feature type="transmembrane region" description="Helical" evidence="2">
    <location>
        <begin position="25"/>
        <end position="45"/>
    </location>
</feature>
<dbReference type="AlphaFoldDB" id="A0A0G4HBN6"/>
<sequence length="493" mass="54308">MSNNMTDCSATRELSLSVKSFVVDIRLTAILFLLTLINISLHYLQTRLVPSFSASSRFPPEVNEEVAVRILQLVIGTMITLAGIALLLYQAISGCNANEFFVFVFGGLPLLSLDVHEYVRRWPLRAALLGHHLTVFIMGLVYIEFELLPKNKDAPVNWTTVAALTCIGIGWISDFFHVVFRASTSLRLIESFRIVYLCLASFRVAFVALAISITVRQGLDEAWIGVVGTSLLTAAFVYNTYKAITFVLRFDCGKCFLAHQAKWAEAGACNEEGGGVDHQSHRDEVEPLGSRPHTIQNIRTPTSLAAGSKASESLQRLRSGKVSIQKSQTQPLPDTQGGGERRRRWQRKSVLAMLAIDVEAKCASVQAGLRGDVQGERDLQEYLSAQGSWTSKAGLAGRRREKKGMEGAEDREKGLQSHQGDAERQPSPLEDDSHHPDLILPSPPPSPNEEGVEADEGHSNPFLLGTRARSHPTEVHVTVHQTTLHKIQTNPNS</sequence>
<feature type="compositionally biased region" description="Polar residues" evidence="1">
    <location>
        <begin position="317"/>
        <end position="333"/>
    </location>
</feature>
<feature type="region of interest" description="Disordered" evidence="1">
    <location>
        <begin position="273"/>
        <end position="301"/>
    </location>
</feature>
<feature type="region of interest" description="Disordered" evidence="1">
    <location>
        <begin position="317"/>
        <end position="345"/>
    </location>
</feature>
<feature type="compositionally biased region" description="Basic and acidic residues" evidence="1">
    <location>
        <begin position="403"/>
        <end position="424"/>
    </location>
</feature>
<keyword evidence="2" id="KW-0812">Transmembrane</keyword>
<feature type="transmembrane region" description="Helical" evidence="2">
    <location>
        <begin position="194"/>
        <end position="216"/>
    </location>
</feature>
<accession>A0A0G4HBN6</accession>
<gene>
    <name evidence="3" type="ORF">Cvel_25871</name>
</gene>
<feature type="transmembrane region" description="Helical" evidence="2">
    <location>
        <begin position="222"/>
        <end position="241"/>
    </location>
</feature>